<feature type="domain" description="Helicase C-terminal" evidence="8">
    <location>
        <begin position="617"/>
        <end position="806"/>
    </location>
</feature>
<keyword evidence="3" id="KW-0378">Hydrolase</keyword>
<dbReference type="SUPFAM" id="SSF158702">
    <property type="entry name" value="Sec63 N-terminal domain-like"/>
    <property type="match status" value="2"/>
</dbReference>
<dbReference type="InterPro" id="IPR036388">
    <property type="entry name" value="WH-like_DNA-bd_sf"/>
</dbReference>
<dbReference type="Pfam" id="PF23445">
    <property type="entry name" value="WHD_SNRNP200"/>
    <property type="match status" value="2"/>
</dbReference>
<dbReference type="Gene3D" id="1.10.150.20">
    <property type="entry name" value="5' to 3' exonuclease, C-terminal subdomain"/>
    <property type="match status" value="2"/>
</dbReference>
<dbReference type="CDD" id="cd18019">
    <property type="entry name" value="DEXHc_Brr2_1"/>
    <property type="match status" value="1"/>
</dbReference>
<dbReference type="Gene3D" id="3.40.50.300">
    <property type="entry name" value="P-loop containing nucleotide triphosphate hydrolases"/>
    <property type="match status" value="4"/>
</dbReference>
<dbReference type="Pfam" id="PF21188">
    <property type="entry name" value="BRR2_plug"/>
    <property type="match status" value="1"/>
</dbReference>
<evidence type="ECO:0000259" key="8">
    <source>
        <dbReference type="PROSITE" id="PS51194"/>
    </source>
</evidence>
<accession>A0ABP1DKU4</accession>
<dbReference type="InterPro" id="IPR011545">
    <property type="entry name" value="DEAD/DEAH_box_helicase_dom"/>
</dbReference>
<evidence type="ECO:0000313" key="9">
    <source>
        <dbReference type="EMBL" id="CAL1708452.1"/>
    </source>
</evidence>
<evidence type="ECO:0000259" key="7">
    <source>
        <dbReference type="PROSITE" id="PS51192"/>
    </source>
</evidence>
<dbReference type="InterPro" id="IPR035892">
    <property type="entry name" value="C2_domain_sf"/>
</dbReference>
<dbReference type="Pfam" id="PF00270">
    <property type="entry name" value="DEAD"/>
    <property type="match status" value="2"/>
</dbReference>
<evidence type="ECO:0008006" key="11">
    <source>
        <dbReference type="Google" id="ProtNLM"/>
    </source>
</evidence>
<dbReference type="CDD" id="cd18021">
    <property type="entry name" value="DEXHc_Brr2_2"/>
    <property type="match status" value="1"/>
</dbReference>
<feature type="compositionally biased region" description="Basic and acidic residues" evidence="6">
    <location>
        <begin position="26"/>
        <end position="35"/>
    </location>
</feature>
<feature type="region of interest" description="Disordered" evidence="6">
    <location>
        <begin position="217"/>
        <end position="254"/>
    </location>
</feature>
<feature type="region of interest" description="Disordered" evidence="6">
    <location>
        <begin position="23"/>
        <end position="77"/>
    </location>
</feature>
<dbReference type="Gene3D" id="1.10.10.10">
    <property type="entry name" value="Winged helix-like DNA-binding domain superfamily/Winged helix DNA-binding domain"/>
    <property type="match status" value="2"/>
</dbReference>
<reference evidence="10" key="1">
    <citation type="submission" date="2024-04" db="EMBL/GenBank/DDBJ databases">
        <authorList>
            <person name="Shaw F."/>
            <person name="Minotto A."/>
        </authorList>
    </citation>
    <scope>NUCLEOTIDE SEQUENCE [LARGE SCALE GENOMIC DNA]</scope>
</reference>
<dbReference type="PANTHER" id="PTHR47961">
    <property type="entry name" value="DNA POLYMERASE THETA, PUTATIVE (AFU_ORTHOLOGUE AFUA_1G05260)-RELATED"/>
    <property type="match status" value="1"/>
</dbReference>
<gene>
    <name evidence="9" type="ORF">GFSPODELE1_LOCUS6857</name>
</gene>
<dbReference type="Pfam" id="PF18149">
    <property type="entry name" value="Helicase_PWI"/>
    <property type="match status" value="1"/>
</dbReference>
<keyword evidence="1" id="KW-0677">Repeat</keyword>
<evidence type="ECO:0000256" key="4">
    <source>
        <dbReference type="ARBA" id="ARBA00022806"/>
    </source>
</evidence>
<dbReference type="InterPro" id="IPR057842">
    <property type="entry name" value="WH_MER3"/>
</dbReference>
<organism evidence="9 10">
    <name type="scientific">Somion occarium</name>
    <dbReference type="NCBI Taxonomy" id="3059160"/>
    <lineage>
        <taxon>Eukaryota</taxon>
        <taxon>Fungi</taxon>
        <taxon>Dikarya</taxon>
        <taxon>Basidiomycota</taxon>
        <taxon>Agaricomycotina</taxon>
        <taxon>Agaricomycetes</taxon>
        <taxon>Polyporales</taxon>
        <taxon>Cerrenaceae</taxon>
        <taxon>Somion</taxon>
    </lineage>
</organism>
<dbReference type="PROSITE" id="PS51192">
    <property type="entry name" value="HELICASE_ATP_BIND_1"/>
    <property type="match status" value="2"/>
</dbReference>
<dbReference type="SUPFAM" id="SSF52540">
    <property type="entry name" value="P-loop containing nucleoside triphosphate hydrolases"/>
    <property type="match status" value="4"/>
</dbReference>
<dbReference type="Gene3D" id="1.10.3380.10">
    <property type="entry name" value="Sec63 N-terminal domain-like domain"/>
    <property type="match status" value="2"/>
</dbReference>
<dbReference type="InterPro" id="IPR014756">
    <property type="entry name" value="Ig_E-set"/>
</dbReference>
<keyword evidence="5" id="KW-0067">ATP-binding</keyword>
<sequence>MSHKPDLSGYNYAAISSLVLTADRSALPRRDKEPDGAPTSLAGRIDPRDMGSRVQREVPKDLQKKKKKAAELKQEAAERIPKRRAAEVGFGYTDIIEATQDVEGLTYRPRTAETREVYELILSTVHQALGDQAQDIVRSAADAVLESLKNENLKDFDKKKEVEEILGPISNETFSQLLNLSKKITDYTAEVETAVEPDMERKEAEIDEEMGVAVVFDEEEQEEEEEEGFEIREESEEESAAEEEAEEAPEGMLEGEEELVVGGVPSTARGKKAVDKDIVSPHEIDAFWVQRQVSEVYPDPVTAAGSTVQPKKMVDLESMAFSQGAHLMSNKKCKLPEGSFKRAKKGYEEIHVPAPKRKEIKEGELVPISDLPPWAQEGFKGIKNLNRVQSRLFPVAFGTDEPLLLCAPTGAGKTNVAMLAVLNELSKYRDEETGAFDLDAFKIIYVAPMKALVQEMVGNFSSRLGVFGVKVGELTGDAQMTKQQISETQIIVTTPEKWDVITRKSTDTSYTNLVRLIIVDEIHLLHDERGPVLESIVARTIRRMEQTNEYVRLVGLSATLPNYQDVAAFLRVDPTKGLFYFDASFRPCPLQQQFVGVTEKKAIKRYQVMNEVCYEKVLDQAGKNQTLVFVHSRKETAKTAKFIRDMAIDKETITQFVKPEGATREILLEEANNVKDPNLRDLLQFGFGIHHAGMSREDRGLVEELFADGHLQVLVCTATLAWGVNLPAHTVVIKGTQIYNPEKGRWVELSPQDVLQMLGRAGRPQYDTYGEGIIITNHSELQYYLSLMNQQLPIESQFVAKLSDNLNAEIVLGTIRNRDEAVQWLGYTYLYVRMLKDPVLYSVGIDYLEGDPALVQKRADIVHTAAAMLEKCYLIKYERSTGRFQSTELGRIASHYYVTYNSMATYNQHLRPTMHHLELFRVFALSNEFKLLPVRQDEKLELAKLLERVPVPVKETVEEPAAKINVLLQAFISGLKLEGFALVADMVYIQQSAGRILRAIFEICLKRGWAVPAKAALDMCKMVEKKMWGAMTPLRQFRGVPGDLIRKAESKQFPWYRYFDLNPPEIAELLGSQLAAGKLVYRLVHNFPKLQLQAQVQPITRSLLRIDLTIIPDFVWDEKIHGAAESFWVVVEDVDGEIVLFHDSFILRQRYSQDEHNMTLTVPMFEPVPPNYYISVVSDRWLHAETRLPISFKHLILPEKFPQPTPLLDLQPLPLTALHNKEFESIYSSTIQTFNKIQTQVFQALYTTDDNVFIGAPTGSGKTICAEFALLRLWSKREQPRAVCIEPFQDMVDLRVAEWRAKFGNLQGGKEIVSLTGETSADLRLLEKGDLIVCTPSQWDVLSRRWRQRKNVQNIGLLIADEVQQVGGEVGPTYEVVISRTRYVSAQTEIKTRIVACGVSLANARDLGEWIGAPSHAIFNFPPSARPLDMDIHIQSFNIPHFPSLMIAMSKPAYLSIVEYSPTKPVIVFVPSRRQCRLTAEDIITHCAADDNPKRFLNVEEEDLQPHLDHISDQGLVETLKYGIGYYHEALNKQDKKIVERLFQSGAIQVLIASKDIAWSLPVASYMVVIMGVQYYEGKEHRYIDYPVMDVLQMMGRACRPTEDDRSRCVLMVQQTRKDFYKKFLAEGLPIESHLPTHMLHDYFLAEIAVKTIENKQDAMDILTWTYFYRRMTQNPNYYNLHNVSHQHLSDHLSELVENTLTDLVNSKCIAIEEEMDVSPLNLGMIAAYYNISYVTVEVYTLSLKERTKLKGLLEVVSSSAEFETIPIRRHEDVLLRRIYDRVPVKLDRVDFEAPHFKTFLLLQAHFSRIQLPPDLAADQVLVLEKILNLLSACVDVMSSNAWLNALGAMDLSQMCVQACWETDSPLKQIPHFEPDVIARCKAAGIESVYDIMEMEDDQRNKLLQMDARQMRDVATFVNSYPTLDVNFELAKGDYTAGSPILLTVALTRDVEEEESDAEQTVVAPFYPLKKMANWWVVIGDPSSRQLLSIKRVTVNKNLAVKLEFTLPQGTHNLKLYVICDSYIGADHDINLEPIEVAEGEESDSDEEMESDEE</sequence>
<evidence type="ECO:0000256" key="1">
    <source>
        <dbReference type="ARBA" id="ARBA00022737"/>
    </source>
</evidence>
<dbReference type="SMART" id="SM00487">
    <property type="entry name" value="DEXDc"/>
    <property type="match status" value="2"/>
</dbReference>
<evidence type="ECO:0000256" key="6">
    <source>
        <dbReference type="SAM" id="MobiDB-lite"/>
    </source>
</evidence>
<dbReference type="Pfam" id="PF02889">
    <property type="entry name" value="Sec63"/>
    <property type="match status" value="2"/>
</dbReference>
<dbReference type="CDD" id="cd18795">
    <property type="entry name" value="SF2_C_Ski2"/>
    <property type="match status" value="2"/>
</dbReference>
<dbReference type="InterPro" id="IPR041094">
    <property type="entry name" value="Brr2_helicase_PWI"/>
</dbReference>
<feature type="domain" description="Helicase ATP-binding" evidence="7">
    <location>
        <begin position="1243"/>
        <end position="1419"/>
    </location>
</feature>
<keyword evidence="2" id="KW-0547">Nucleotide-binding</keyword>
<name>A0ABP1DKU4_9APHY</name>
<dbReference type="InterPro" id="IPR027417">
    <property type="entry name" value="P-loop_NTPase"/>
</dbReference>
<protein>
    <recommendedName>
        <fullName evidence="11">Sec63-domain-containing protein</fullName>
    </recommendedName>
</protein>
<keyword evidence="10" id="KW-1185">Reference proteome</keyword>
<dbReference type="SUPFAM" id="SSF81296">
    <property type="entry name" value="E set domains"/>
    <property type="match status" value="1"/>
</dbReference>
<proteinExistence type="predicted"/>
<evidence type="ECO:0000256" key="2">
    <source>
        <dbReference type="ARBA" id="ARBA00022741"/>
    </source>
</evidence>
<dbReference type="EMBL" id="OZ037948">
    <property type="protein sequence ID" value="CAL1708452.1"/>
    <property type="molecule type" value="Genomic_DNA"/>
</dbReference>
<dbReference type="PROSITE" id="PS51194">
    <property type="entry name" value="HELICASE_CTER"/>
    <property type="match status" value="1"/>
</dbReference>
<feature type="compositionally biased region" description="Basic and acidic residues" evidence="6">
    <location>
        <begin position="45"/>
        <end position="62"/>
    </location>
</feature>
<dbReference type="InterPro" id="IPR048863">
    <property type="entry name" value="BRR2_plug"/>
</dbReference>
<feature type="domain" description="Helicase ATP-binding" evidence="7">
    <location>
        <begin position="394"/>
        <end position="578"/>
    </location>
</feature>
<dbReference type="SMART" id="SM00973">
    <property type="entry name" value="Sec63"/>
    <property type="match status" value="2"/>
</dbReference>
<dbReference type="InterPro" id="IPR004179">
    <property type="entry name" value="Sec63-dom"/>
</dbReference>
<evidence type="ECO:0000256" key="5">
    <source>
        <dbReference type="ARBA" id="ARBA00022840"/>
    </source>
</evidence>
<dbReference type="SUPFAM" id="SSF46785">
    <property type="entry name" value="Winged helix' DNA-binding domain"/>
    <property type="match status" value="2"/>
</dbReference>
<evidence type="ECO:0000256" key="3">
    <source>
        <dbReference type="ARBA" id="ARBA00022801"/>
    </source>
</evidence>
<dbReference type="InterPro" id="IPR050474">
    <property type="entry name" value="Hel308_SKI2-like"/>
</dbReference>
<dbReference type="InterPro" id="IPR001650">
    <property type="entry name" value="Helicase_C-like"/>
</dbReference>
<keyword evidence="4" id="KW-0347">Helicase</keyword>
<dbReference type="PANTHER" id="PTHR47961:SF4">
    <property type="entry name" value="ACTIVATING SIGNAL COINTEGRATOR 1 COMPLEX SUBUNIT 3"/>
    <property type="match status" value="1"/>
</dbReference>
<dbReference type="Proteomes" id="UP001497453">
    <property type="component" value="Chromosome 5"/>
</dbReference>
<dbReference type="Pfam" id="PF00271">
    <property type="entry name" value="Helicase_C"/>
    <property type="match status" value="1"/>
</dbReference>
<dbReference type="Gene3D" id="2.60.40.150">
    <property type="entry name" value="C2 domain"/>
    <property type="match status" value="2"/>
</dbReference>
<dbReference type="InterPro" id="IPR036390">
    <property type="entry name" value="WH_DNA-bd_sf"/>
</dbReference>
<dbReference type="SMART" id="SM00490">
    <property type="entry name" value="HELICc"/>
    <property type="match status" value="2"/>
</dbReference>
<dbReference type="PIRSF" id="PIRSF039073">
    <property type="entry name" value="BRR2"/>
    <property type="match status" value="1"/>
</dbReference>
<dbReference type="InterPro" id="IPR014001">
    <property type="entry name" value="Helicase_ATP-bd"/>
</dbReference>
<evidence type="ECO:0000313" key="10">
    <source>
        <dbReference type="Proteomes" id="UP001497453"/>
    </source>
</evidence>